<organism evidence="1 2">
    <name type="scientific">Gossypium australe</name>
    <dbReference type="NCBI Taxonomy" id="47621"/>
    <lineage>
        <taxon>Eukaryota</taxon>
        <taxon>Viridiplantae</taxon>
        <taxon>Streptophyta</taxon>
        <taxon>Embryophyta</taxon>
        <taxon>Tracheophyta</taxon>
        <taxon>Spermatophyta</taxon>
        <taxon>Magnoliopsida</taxon>
        <taxon>eudicotyledons</taxon>
        <taxon>Gunneridae</taxon>
        <taxon>Pentapetalae</taxon>
        <taxon>rosids</taxon>
        <taxon>malvids</taxon>
        <taxon>Malvales</taxon>
        <taxon>Malvaceae</taxon>
        <taxon>Malvoideae</taxon>
        <taxon>Gossypium</taxon>
    </lineage>
</organism>
<keyword evidence="1" id="KW-0548">Nucleotidyltransferase</keyword>
<dbReference type="AlphaFoldDB" id="A0A5B6W7T0"/>
<evidence type="ECO:0000313" key="1">
    <source>
        <dbReference type="EMBL" id="KAA3477353.1"/>
    </source>
</evidence>
<dbReference type="GO" id="GO:0003964">
    <property type="term" value="F:RNA-directed DNA polymerase activity"/>
    <property type="evidence" value="ECO:0007669"/>
    <property type="project" value="UniProtKB-KW"/>
</dbReference>
<keyword evidence="2" id="KW-1185">Reference proteome</keyword>
<sequence>MAALNGQIRGGRVVQVAPQITHLLLADDNLIFGEATTMGADMLKRILQQYARCSGQLINFAKSSVFFSTNVKEGNQSDFVCILGVVHMGIRKWLLRILGIEYEAEFFLGVHKLFQWEVGKLNQHMQWCAFFCPSRFAKRLKLNGSILVVEVY</sequence>
<dbReference type="EMBL" id="SMMG02000004">
    <property type="protein sequence ID" value="KAA3477353.1"/>
    <property type="molecule type" value="Genomic_DNA"/>
</dbReference>
<dbReference type="Proteomes" id="UP000325315">
    <property type="component" value="Unassembled WGS sequence"/>
</dbReference>
<reference evidence="2" key="1">
    <citation type="journal article" date="2019" name="Plant Biotechnol. J.">
        <title>Genome sequencing of the Australian wild diploid species Gossypium australe highlights disease resistance and delayed gland morphogenesis.</title>
        <authorList>
            <person name="Cai Y."/>
            <person name="Cai X."/>
            <person name="Wang Q."/>
            <person name="Wang P."/>
            <person name="Zhang Y."/>
            <person name="Cai C."/>
            <person name="Xu Y."/>
            <person name="Wang K."/>
            <person name="Zhou Z."/>
            <person name="Wang C."/>
            <person name="Geng S."/>
            <person name="Li B."/>
            <person name="Dong Q."/>
            <person name="Hou Y."/>
            <person name="Wang H."/>
            <person name="Ai P."/>
            <person name="Liu Z."/>
            <person name="Yi F."/>
            <person name="Sun M."/>
            <person name="An G."/>
            <person name="Cheng J."/>
            <person name="Zhang Y."/>
            <person name="Shi Q."/>
            <person name="Xie Y."/>
            <person name="Shi X."/>
            <person name="Chang Y."/>
            <person name="Huang F."/>
            <person name="Chen Y."/>
            <person name="Hong S."/>
            <person name="Mi L."/>
            <person name="Sun Q."/>
            <person name="Zhang L."/>
            <person name="Zhou B."/>
            <person name="Peng R."/>
            <person name="Zhang X."/>
            <person name="Liu F."/>
        </authorList>
    </citation>
    <scope>NUCLEOTIDE SEQUENCE [LARGE SCALE GENOMIC DNA]</scope>
    <source>
        <strain evidence="2">cv. PA1801</strain>
    </source>
</reference>
<proteinExistence type="predicted"/>
<evidence type="ECO:0000313" key="2">
    <source>
        <dbReference type="Proteomes" id="UP000325315"/>
    </source>
</evidence>
<accession>A0A5B6W7T0</accession>
<protein>
    <submittedName>
        <fullName evidence="1">Reverse transcriptase</fullName>
    </submittedName>
</protein>
<name>A0A5B6W7T0_9ROSI</name>
<dbReference type="OrthoDB" id="1936608at2759"/>
<keyword evidence="1" id="KW-0808">Transferase</keyword>
<comment type="caution">
    <text evidence="1">The sequence shown here is derived from an EMBL/GenBank/DDBJ whole genome shotgun (WGS) entry which is preliminary data.</text>
</comment>
<keyword evidence="1" id="KW-0695">RNA-directed DNA polymerase</keyword>
<gene>
    <name evidence="1" type="ORF">EPI10_011247</name>
</gene>